<gene>
    <name evidence="2" type="ORF">LMG24238_03627</name>
</gene>
<protein>
    <recommendedName>
        <fullName evidence="1">Knr4/Smi1-like domain-containing protein</fullName>
    </recommendedName>
</protein>
<dbReference type="EMBL" id="CADIKC010000004">
    <property type="protein sequence ID" value="CAB3700832.1"/>
    <property type="molecule type" value="Genomic_DNA"/>
</dbReference>
<dbReference type="AlphaFoldDB" id="A0A6J5BDU5"/>
<reference evidence="2 3" key="1">
    <citation type="submission" date="2020-04" db="EMBL/GenBank/DDBJ databases">
        <authorList>
            <person name="De Canck E."/>
        </authorList>
    </citation>
    <scope>NUCLEOTIDE SEQUENCE [LARGE SCALE GENOMIC DNA]</scope>
    <source>
        <strain evidence="2 3">LMG 24238</strain>
    </source>
</reference>
<organism evidence="2 3">
    <name type="scientific">Paraburkholderia sediminicola</name>
    <dbReference type="NCBI Taxonomy" id="458836"/>
    <lineage>
        <taxon>Bacteria</taxon>
        <taxon>Pseudomonadati</taxon>
        <taxon>Pseudomonadota</taxon>
        <taxon>Betaproteobacteria</taxon>
        <taxon>Burkholderiales</taxon>
        <taxon>Burkholderiaceae</taxon>
        <taxon>Paraburkholderia</taxon>
    </lineage>
</organism>
<dbReference type="SUPFAM" id="SSF160631">
    <property type="entry name" value="SMI1/KNR4-like"/>
    <property type="match status" value="1"/>
</dbReference>
<keyword evidence="3" id="KW-1185">Reference proteome</keyword>
<dbReference type="Pfam" id="PF09346">
    <property type="entry name" value="SMI1_KNR4"/>
    <property type="match status" value="1"/>
</dbReference>
<evidence type="ECO:0000259" key="1">
    <source>
        <dbReference type="Pfam" id="PF09346"/>
    </source>
</evidence>
<dbReference type="Gene3D" id="3.40.1580.10">
    <property type="entry name" value="SMI1/KNR4-like"/>
    <property type="match status" value="1"/>
</dbReference>
<dbReference type="Proteomes" id="UP000494255">
    <property type="component" value="Unassembled WGS sequence"/>
</dbReference>
<dbReference type="InterPro" id="IPR018958">
    <property type="entry name" value="Knr4/Smi1-like_dom"/>
</dbReference>
<name>A0A6J5BDU5_9BURK</name>
<feature type="domain" description="Knr4/Smi1-like" evidence="1">
    <location>
        <begin position="21"/>
        <end position="75"/>
    </location>
</feature>
<sequence>MPDPFGVFYLDRVEDASNPGQIGLYPGWFIFGGDGGLELFAFDLTGTSPWPVLAFDGVDPKGSVRKVADDFTQFLLLIGSSNKNRHCG</sequence>
<dbReference type="InterPro" id="IPR037883">
    <property type="entry name" value="Knr4/Smi1-like_sf"/>
</dbReference>
<proteinExistence type="predicted"/>
<evidence type="ECO:0000313" key="2">
    <source>
        <dbReference type="EMBL" id="CAB3700832.1"/>
    </source>
</evidence>
<evidence type="ECO:0000313" key="3">
    <source>
        <dbReference type="Proteomes" id="UP000494255"/>
    </source>
</evidence>
<accession>A0A6J5BDU5</accession>